<keyword evidence="3 6" id="KW-0479">Metal-binding</keyword>
<proteinExistence type="predicted"/>
<sequence length="154" mass="16775">MSKHFPITLSLLACTLLLGACSDAAKDTHPQQLVSQRVAIFKKMTQTLEPLGLVARGHKDYVKPVFVEGAQALKDLSGQPWAFFTADGNYPPTRAKPEAWSQAAEFKQAQDSYLANVDKLVAVAGSADLPSISAAVNDVEKSCKSCHQQFRNER</sequence>
<dbReference type="PROSITE" id="PS51009">
    <property type="entry name" value="CYTCII"/>
    <property type="match status" value="1"/>
</dbReference>
<dbReference type="InterPro" id="IPR012127">
    <property type="entry name" value="Cyt_c_prime"/>
</dbReference>
<evidence type="ECO:0000256" key="5">
    <source>
        <dbReference type="ARBA" id="ARBA00023004"/>
    </source>
</evidence>
<dbReference type="GO" id="GO:0005506">
    <property type="term" value="F:iron ion binding"/>
    <property type="evidence" value="ECO:0007669"/>
    <property type="project" value="InterPro"/>
</dbReference>
<keyword evidence="10" id="KW-1185">Reference proteome</keyword>
<keyword evidence="8" id="KW-0732">Signal</keyword>
<evidence type="ECO:0000313" key="10">
    <source>
        <dbReference type="Proteomes" id="UP000190750"/>
    </source>
</evidence>
<dbReference type="GO" id="GO:0020037">
    <property type="term" value="F:heme binding"/>
    <property type="evidence" value="ECO:0007669"/>
    <property type="project" value="InterPro"/>
</dbReference>
<feature type="binding site" description="covalent" evidence="7">
    <location>
        <position position="146"/>
    </location>
    <ligand>
        <name>heme c</name>
        <dbReference type="ChEBI" id="CHEBI:61717"/>
    </ligand>
</feature>
<dbReference type="RefSeq" id="WP_143541645.1">
    <property type="nucleotide sequence ID" value="NZ_MTJN01000002.1"/>
</dbReference>
<keyword evidence="1" id="KW-0813">Transport</keyword>
<dbReference type="EMBL" id="MTJN01000002">
    <property type="protein sequence ID" value="OOV09006.1"/>
    <property type="molecule type" value="Genomic_DNA"/>
</dbReference>
<feature type="signal peptide" evidence="8">
    <location>
        <begin position="1"/>
        <end position="25"/>
    </location>
</feature>
<evidence type="ECO:0000256" key="2">
    <source>
        <dbReference type="ARBA" id="ARBA00022617"/>
    </source>
</evidence>
<feature type="binding site" description="axial binding residue" evidence="6">
    <location>
        <position position="147"/>
    </location>
    <ligand>
        <name>heme c</name>
        <dbReference type="ChEBI" id="CHEBI:61717"/>
    </ligand>
    <ligandPart>
        <name>Fe</name>
        <dbReference type="ChEBI" id="CHEBI:18248"/>
    </ligandPart>
</feature>
<evidence type="ECO:0000256" key="3">
    <source>
        <dbReference type="ARBA" id="ARBA00022723"/>
    </source>
</evidence>
<dbReference type="InterPro" id="IPR010980">
    <property type="entry name" value="Cyt_c/b562"/>
</dbReference>
<dbReference type="InterPro" id="IPR002321">
    <property type="entry name" value="Cyt_c_II"/>
</dbReference>
<evidence type="ECO:0000256" key="6">
    <source>
        <dbReference type="PIRSR" id="PIRSR000027-1"/>
    </source>
</evidence>
<dbReference type="PROSITE" id="PS51257">
    <property type="entry name" value="PROKAR_LIPOPROTEIN"/>
    <property type="match status" value="1"/>
</dbReference>
<feature type="chain" id="PRO_5012210716" description="Cytochrome C" evidence="8">
    <location>
        <begin position="26"/>
        <end position="154"/>
    </location>
</feature>
<dbReference type="PIRSF" id="PIRSF000027">
    <property type="entry name" value="Cytc_c_prime"/>
    <property type="match status" value="1"/>
</dbReference>
<evidence type="ECO:0000313" key="9">
    <source>
        <dbReference type="EMBL" id="OOV09006.1"/>
    </source>
</evidence>
<gene>
    <name evidence="9" type="ORF">RF819_08980</name>
</gene>
<evidence type="ECO:0000256" key="8">
    <source>
        <dbReference type="SAM" id="SignalP"/>
    </source>
</evidence>
<keyword evidence="2 7" id="KW-0349">Heme</keyword>
<keyword evidence="4" id="KW-0249">Electron transport</keyword>
<dbReference type="AlphaFoldDB" id="A0A1T1AXZ4"/>
<evidence type="ECO:0008006" key="11">
    <source>
        <dbReference type="Google" id="ProtNLM"/>
    </source>
</evidence>
<reference evidence="9 10" key="1">
    <citation type="submission" date="2017-01" db="EMBL/GenBank/DDBJ databases">
        <title>Genome sequencing of Rhodoferax fermentans JCM 7819.</title>
        <authorList>
            <person name="Kim Y.J."/>
            <person name="Farh M.E.-A."/>
            <person name="Yang D.-C."/>
        </authorList>
    </citation>
    <scope>NUCLEOTIDE SEQUENCE [LARGE SCALE GENOMIC DNA]</scope>
    <source>
        <strain evidence="9 10">JCM 7819</strain>
    </source>
</reference>
<comment type="PTM">
    <text evidence="7">Binds 1 heme group per subunit.</text>
</comment>
<name>A0A1T1AXZ4_RHOFE</name>
<evidence type="ECO:0000256" key="1">
    <source>
        <dbReference type="ARBA" id="ARBA00022448"/>
    </source>
</evidence>
<organism evidence="9 10">
    <name type="scientific">Rhodoferax fermentans</name>
    <dbReference type="NCBI Taxonomy" id="28066"/>
    <lineage>
        <taxon>Bacteria</taxon>
        <taxon>Pseudomonadati</taxon>
        <taxon>Pseudomonadota</taxon>
        <taxon>Betaproteobacteria</taxon>
        <taxon>Burkholderiales</taxon>
        <taxon>Comamonadaceae</taxon>
        <taxon>Rhodoferax</taxon>
    </lineage>
</organism>
<dbReference type="OrthoDB" id="5520910at2"/>
<accession>A0A1T1AXZ4</accession>
<comment type="caution">
    <text evidence="9">The sequence shown here is derived from an EMBL/GenBank/DDBJ whole genome shotgun (WGS) entry which is preliminary data.</text>
</comment>
<dbReference type="Pfam" id="PF01322">
    <property type="entry name" value="Cytochrom_C_2"/>
    <property type="match status" value="1"/>
</dbReference>
<dbReference type="STRING" id="28066.RF819_08980"/>
<dbReference type="Gene3D" id="1.20.120.10">
    <property type="entry name" value="Cytochrome c/b562"/>
    <property type="match status" value="1"/>
</dbReference>
<dbReference type="GO" id="GO:0022900">
    <property type="term" value="P:electron transport chain"/>
    <property type="evidence" value="ECO:0007669"/>
    <property type="project" value="InterPro"/>
</dbReference>
<dbReference type="GO" id="GO:0009055">
    <property type="term" value="F:electron transfer activity"/>
    <property type="evidence" value="ECO:0007669"/>
    <property type="project" value="InterPro"/>
</dbReference>
<evidence type="ECO:0000256" key="4">
    <source>
        <dbReference type="ARBA" id="ARBA00022982"/>
    </source>
</evidence>
<dbReference type="GO" id="GO:0042597">
    <property type="term" value="C:periplasmic space"/>
    <property type="evidence" value="ECO:0007669"/>
    <property type="project" value="InterPro"/>
</dbReference>
<keyword evidence="5 6" id="KW-0408">Iron</keyword>
<feature type="binding site" description="covalent" evidence="7">
    <location>
        <position position="143"/>
    </location>
    <ligand>
        <name>heme c</name>
        <dbReference type="ChEBI" id="CHEBI:61717"/>
    </ligand>
</feature>
<evidence type="ECO:0000256" key="7">
    <source>
        <dbReference type="PIRSR" id="PIRSR000027-2"/>
    </source>
</evidence>
<dbReference type="Proteomes" id="UP000190750">
    <property type="component" value="Unassembled WGS sequence"/>
</dbReference>
<protein>
    <recommendedName>
        <fullName evidence="11">Cytochrome C</fullName>
    </recommendedName>
</protein>
<dbReference type="SUPFAM" id="SSF47175">
    <property type="entry name" value="Cytochromes"/>
    <property type="match status" value="1"/>
</dbReference>